<comment type="subcellular location">
    <subcellularLocation>
        <location evidence="1">Secreted</location>
    </subcellularLocation>
</comment>
<dbReference type="SMART" id="SM00912">
    <property type="entry name" value="Haemagg_act"/>
    <property type="match status" value="1"/>
</dbReference>
<protein>
    <submittedName>
        <fullName evidence="6">Filamentous hemagglutinin family N-terminal domain-containing protein</fullName>
    </submittedName>
</protein>
<accession>A0A1I3WQG7</accession>
<dbReference type="InterPro" id="IPR011493">
    <property type="entry name" value="GLUG"/>
</dbReference>
<keyword evidence="2" id="KW-0964">Secreted</keyword>
<feature type="domain" description="Filamentous haemagglutinin FhaB/tRNA nuclease CdiA-like TPS" evidence="5">
    <location>
        <begin position="25"/>
        <end position="138"/>
    </location>
</feature>
<dbReference type="InterPro" id="IPR012334">
    <property type="entry name" value="Pectin_lyas_fold"/>
</dbReference>
<dbReference type="Gene3D" id="2.160.20.110">
    <property type="match status" value="1"/>
</dbReference>
<evidence type="ECO:0000256" key="4">
    <source>
        <dbReference type="SAM" id="SignalP"/>
    </source>
</evidence>
<dbReference type="AlphaFoldDB" id="A0A1I3WQG7"/>
<evidence type="ECO:0000313" key="7">
    <source>
        <dbReference type="Proteomes" id="UP000198755"/>
    </source>
</evidence>
<dbReference type="InterPro" id="IPR008638">
    <property type="entry name" value="FhaB/CdiA-like_TPS"/>
</dbReference>
<dbReference type="SUPFAM" id="SSF51126">
    <property type="entry name" value="Pectin lyase-like"/>
    <property type="match status" value="1"/>
</dbReference>
<dbReference type="RefSeq" id="WP_091677749.1">
    <property type="nucleotide sequence ID" value="NZ_FOSN01000002.1"/>
</dbReference>
<dbReference type="PANTHER" id="PTHR12338:SF8">
    <property type="entry name" value="HEME_HEMOPEXIN-BINDING PROTEIN"/>
    <property type="match status" value="1"/>
</dbReference>
<dbReference type="Pfam" id="PF07581">
    <property type="entry name" value="Glug"/>
    <property type="match status" value="4"/>
</dbReference>
<dbReference type="Proteomes" id="UP000198755">
    <property type="component" value="Unassembled WGS sequence"/>
</dbReference>
<dbReference type="PANTHER" id="PTHR12338">
    <property type="entry name" value="AUTOTRANSPORTER"/>
    <property type="match status" value="1"/>
</dbReference>
<dbReference type="InterPro" id="IPR011050">
    <property type="entry name" value="Pectin_lyase_fold/virulence"/>
</dbReference>
<dbReference type="NCBIfam" id="TIGR01901">
    <property type="entry name" value="adhes_NPXG"/>
    <property type="match status" value="1"/>
</dbReference>
<dbReference type="Pfam" id="PF05860">
    <property type="entry name" value="TPS"/>
    <property type="match status" value="1"/>
</dbReference>
<dbReference type="GO" id="GO:0005576">
    <property type="term" value="C:extracellular region"/>
    <property type="evidence" value="ECO:0007669"/>
    <property type="project" value="UniProtKB-SubCell"/>
</dbReference>
<evidence type="ECO:0000313" key="6">
    <source>
        <dbReference type="EMBL" id="SFK09419.1"/>
    </source>
</evidence>
<evidence type="ECO:0000256" key="1">
    <source>
        <dbReference type="ARBA" id="ARBA00004613"/>
    </source>
</evidence>
<gene>
    <name evidence="6" type="ORF">SAMN05444581_10241</name>
</gene>
<name>A0A1I3WQG7_9HYPH</name>
<feature type="chain" id="PRO_5011784949" evidence="4">
    <location>
        <begin position="26"/>
        <end position="537"/>
    </location>
</feature>
<dbReference type="OrthoDB" id="1776524at2"/>
<keyword evidence="7" id="KW-1185">Reference proteome</keyword>
<evidence type="ECO:0000259" key="5">
    <source>
        <dbReference type="SMART" id="SM00912"/>
    </source>
</evidence>
<dbReference type="InterPro" id="IPR050909">
    <property type="entry name" value="Bact_Autotransporter_VF"/>
</dbReference>
<dbReference type="EMBL" id="FOSN01000002">
    <property type="protein sequence ID" value="SFK09419.1"/>
    <property type="molecule type" value="Genomic_DNA"/>
</dbReference>
<dbReference type="Gene3D" id="2.160.20.10">
    <property type="entry name" value="Single-stranded right-handed beta-helix, Pectin lyase-like"/>
    <property type="match status" value="1"/>
</dbReference>
<proteinExistence type="predicted"/>
<sequence>MRRSHSRFGAVLLASTALSSGGSFAQSLPTGGRAVSGSVTISPTSGNTLNIRQSSQGAIVNWQGFSIGQGNTVNIHQPGSSSALLNRVIGSTPSTIAGQLNAIGQVYLVNPNGVAITKTGVVRAAGFVASTLGVSDSEFLSGGARLKFKGGGASKAVTNDGVISVGRGGYAALIGGVVSNSGKILAPMGKVGLGSGETATLDFSGNGFLKVAAPTRSNGKEALVSNSGTIKADGGLVVIEAATAREAARNAVNISGLVQARSIGGHSGAIVIGGGAGGAVNVSGRLNVSGGQKYAGGPIAESTFDGQSHTISNLTIQRPTDALNAAIWTGYNVGLFGYVGGAGVVKNVTLAGGGVSGYQRVGALVGKNHGLVQNSSASVSVIGDSYVGGLVGWSYGSIIDSSASGTVKGARDVGRLAGGSNYIVEHSYATGGINSPGDYASNVGGLVGANVGAIRRSYATGNVAGNCSLGGLVGENYTGSSIKQSYATGNVSGVGNVVRNVGGLAGGNGGSISKSYATGAVSGANPDGDMEVPVPLL</sequence>
<evidence type="ECO:0000256" key="2">
    <source>
        <dbReference type="ARBA" id="ARBA00022525"/>
    </source>
</evidence>
<dbReference type="STRING" id="1612308.SAMN05444581_10241"/>
<evidence type="ECO:0000256" key="3">
    <source>
        <dbReference type="ARBA" id="ARBA00022729"/>
    </source>
</evidence>
<keyword evidence="3 4" id="KW-0732">Signal</keyword>
<feature type="signal peptide" evidence="4">
    <location>
        <begin position="1"/>
        <end position="25"/>
    </location>
</feature>
<reference evidence="6 7" key="1">
    <citation type="submission" date="2016-10" db="EMBL/GenBank/DDBJ databases">
        <authorList>
            <person name="de Groot N.N."/>
        </authorList>
    </citation>
    <scope>NUCLEOTIDE SEQUENCE [LARGE SCALE GENOMIC DNA]</scope>
    <source>
        <strain evidence="6 7">NE2</strain>
    </source>
</reference>
<organism evidence="6 7">
    <name type="scientific">Methylocapsa palsarum</name>
    <dbReference type="NCBI Taxonomy" id="1612308"/>
    <lineage>
        <taxon>Bacteria</taxon>
        <taxon>Pseudomonadati</taxon>
        <taxon>Pseudomonadota</taxon>
        <taxon>Alphaproteobacteria</taxon>
        <taxon>Hyphomicrobiales</taxon>
        <taxon>Beijerinckiaceae</taxon>
        <taxon>Methylocapsa</taxon>
    </lineage>
</organism>